<evidence type="ECO:0000313" key="2">
    <source>
        <dbReference type="Proteomes" id="UP001178662"/>
    </source>
</evidence>
<name>A0AA95JEQ0_9BACL</name>
<gene>
    <name evidence="1" type="ORF">P0Y55_09415</name>
</gene>
<accession>A0AA95JEQ0</accession>
<organism evidence="1 2">
    <name type="scientific">Candidatus Cohnella colombiensis</name>
    <dbReference type="NCBI Taxonomy" id="3121368"/>
    <lineage>
        <taxon>Bacteria</taxon>
        <taxon>Bacillati</taxon>
        <taxon>Bacillota</taxon>
        <taxon>Bacilli</taxon>
        <taxon>Bacillales</taxon>
        <taxon>Paenibacillaceae</taxon>
        <taxon>Cohnella</taxon>
    </lineage>
</organism>
<dbReference type="AlphaFoldDB" id="A0AA95JEQ0"/>
<dbReference type="EMBL" id="CP119317">
    <property type="protein sequence ID" value="WEK56242.1"/>
    <property type="molecule type" value="Genomic_DNA"/>
</dbReference>
<sequence>MLITELLNLGNIEQWIYEAAITLAKSNNVKLIDREQLIEMSLKLNAGTYKPIAVVVEKNAELESAEKVR</sequence>
<reference evidence="1" key="1">
    <citation type="submission" date="2023-03" db="EMBL/GenBank/DDBJ databases">
        <title>Andean soil-derived lignocellulolytic bacterial consortium as a source of novel taxa and putative plastic-active enzymes.</title>
        <authorList>
            <person name="Diaz-Garcia L."/>
            <person name="Chuvochina M."/>
            <person name="Feuerriegel G."/>
            <person name="Bunk B."/>
            <person name="Sproer C."/>
            <person name="Streit W.R."/>
            <person name="Rodriguez L.M."/>
            <person name="Overmann J."/>
            <person name="Jimenez D.J."/>
        </authorList>
    </citation>
    <scope>NUCLEOTIDE SEQUENCE</scope>
    <source>
        <strain evidence="1">MAG 2441</strain>
    </source>
</reference>
<protein>
    <submittedName>
        <fullName evidence="1">Uncharacterized protein</fullName>
    </submittedName>
</protein>
<keyword evidence="2" id="KW-1185">Reference proteome</keyword>
<proteinExistence type="predicted"/>
<dbReference type="Proteomes" id="UP001178662">
    <property type="component" value="Chromosome"/>
</dbReference>
<evidence type="ECO:0000313" key="1">
    <source>
        <dbReference type="EMBL" id="WEK56242.1"/>
    </source>
</evidence>